<dbReference type="InterPro" id="IPR051082">
    <property type="entry name" value="Pentapeptide-BTB/POZ_domain"/>
</dbReference>
<organism evidence="1 2">
    <name type="scientific">Clostridium tarantellae</name>
    <dbReference type="NCBI Taxonomy" id="39493"/>
    <lineage>
        <taxon>Bacteria</taxon>
        <taxon>Bacillati</taxon>
        <taxon>Bacillota</taxon>
        <taxon>Clostridia</taxon>
        <taxon>Eubacteriales</taxon>
        <taxon>Clostridiaceae</taxon>
        <taxon>Clostridium</taxon>
    </lineage>
</organism>
<dbReference type="RefSeq" id="WP_152891502.1">
    <property type="nucleotide sequence ID" value="NZ_WHJC01000304.1"/>
</dbReference>
<evidence type="ECO:0000313" key="2">
    <source>
        <dbReference type="Proteomes" id="UP000430345"/>
    </source>
</evidence>
<sequence length="217" mass="25054">MAKNNTKDIFKYNNADKQNKNFMYSNLKRSNCYNCNFTGSNFNFVSFRGAHLKSCDFYGCTFKSTEFIGANLKKSKFKYAKFENAIFEGVNLEGTDFKDAEFKNVIFLNTDISKAKNLKGDESDIRVFEEMPQIEMSEELKNAVKVAMENKYIKAARVLDTKDGEINTLMLMILLENFSESILIKGLNRFKIDSDKDFCTLSYVIRTIEKYKNDGLI</sequence>
<dbReference type="Gene3D" id="2.160.20.80">
    <property type="entry name" value="E3 ubiquitin-protein ligase SopA"/>
    <property type="match status" value="1"/>
</dbReference>
<dbReference type="Proteomes" id="UP000430345">
    <property type="component" value="Unassembled WGS sequence"/>
</dbReference>
<keyword evidence="2" id="KW-1185">Reference proteome</keyword>
<evidence type="ECO:0000313" key="1">
    <source>
        <dbReference type="EMBL" id="MPQ44760.1"/>
    </source>
</evidence>
<reference evidence="1 2" key="1">
    <citation type="submission" date="2019-10" db="EMBL/GenBank/DDBJ databases">
        <title>The Genome Sequence of Clostridium tarantellae Isolated from Fish Brain.</title>
        <authorList>
            <person name="Bano L."/>
            <person name="Kiel M."/>
            <person name="Sales G."/>
            <person name="Doxey A.C."/>
            <person name="Mansfield M.J."/>
            <person name="Schiavone M."/>
            <person name="Rossetto O."/>
            <person name="Pirazzini M."/>
            <person name="Dobrindt U."/>
            <person name="Montecucco C."/>
        </authorList>
    </citation>
    <scope>NUCLEOTIDE SEQUENCE [LARGE SCALE GENOMIC DNA]</scope>
    <source>
        <strain evidence="1 2">DSM 3997</strain>
    </source>
</reference>
<dbReference type="OrthoDB" id="1751433at2"/>
<protein>
    <submittedName>
        <fullName evidence="1">Pentapeptide repeat-containing protein</fullName>
    </submittedName>
</protein>
<dbReference type="AlphaFoldDB" id="A0A6I1MPA0"/>
<proteinExistence type="predicted"/>
<dbReference type="InterPro" id="IPR001646">
    <property type="entry name" value="5peptide_repeat"/>
</dbReference>
<comment type="caution">
    <text evidence="1">The sequence shown here is derived from an EMBL/GenBank/DDBJ whole genome shotgun (WGS) entry which is preliminary data.</text>
</comment>
<dbReference type="PANTHER" id="PTHR14136">
    <property type="entry name" value="BTB_POZ DOMAIN-CONTAINING PROTEIN KCTD9"/>
    <property type="match status" value="1"/>
</dbReference>
<dbReference type="Pfam" id="PF00805">
    <property type="entry name" value="Pentapeptide"/>
    <property type="match status" value="2"/>
</dbReference>
<accession>A0A6I1MPA0</accession>
<name>A0A6I1MPA0_9CLOT</name>
<dbReference type="PANTHER" id="PTHR14136:SF17">
    <property type="entry name" value="BTB_POZ DOMAIN-CONTAINING PROTEIN KCTD9"/>
    <property type="match status" value="1"/>
</dbReference>
<dbReference type="EMBL" id="WHJC01000304">
    <property type="protein sequence ID" value="MPQ44760.1"/>
    <property type="molecule type" value="Genomic_DNA"/>
</dbReference>
<gene>
    <name evidence="1" type="ORF">GBZ86_13545</name>
</gene>
<dbReference type="SUPFAM" id="SSF141571">
    <property type="entry name" value="Pentapeptide repeat-like"/>
    <property type="match status" value="1"/>
</dbReference>